<dbReference type="Proteomes" id="UP000245217">
    <property type="component" value="Unassembled WGS sequence"/>
</dbReference>
<keyword evidence="2" id="KW-1185">Reference proteome</keyword>
<dbReference type="EMBL" id="QEWV01000024">
    <property type="protein sequence ID" value="PWD88806.1"/>
    <property type="molecule type" value="Genomic_DNA"/>
</dbReference>
<reference evidence="2" key="1">
    <citation type="submission" date="2018-05" db="EMBL/GenBank/DDBJ databases">
        <title>Ignatzschineria dubaiensis sp. nov., isolated from necrotic foot tissues of dromedaries (Camelus dromedarius) and associated maggots in Dubai, United Arab Emirates.</title>
        <authorList>
            <person name="Tsang C.C."/>
            <person name="Tang J.Y.M."/>
            <person name="Fong J.Y.H."/>
            <person name="Kinne J."/>
            <person name="Lee H.H."/>
            <person name="Joseph M."/>
            <person name="Jose S."/>
            <person name="Schuster R.K."/>
            <person name="Tang Y."/>
            <person name="Sivakumar S."/>
            <person name="Chen J.H.K."/>
            <person name="Teng J.L.L."/>
            <person name="Lau S.K.P."/>
            <person name="Wernery U."/>
            <person name="Woo P.C.Y."/>
        </authorList>
    </citation>
    <scope>NUCLEOTIDE SEQUENCE [LARGE SCALE GENOMIC DNA]</scope>
    <source>
        <strain evidence="2">UAE-HKU58</strain>
    </source>
</reference>
<evidence type="ECO:0000313" key="2">
    <source>
        <dbReference type="Proteomes" id="UP000245217"/>
    </source>
</evidence>
<evidence type="ECO:0000313" key="1">
    <source>
        <dbReference type="EMBL" id="PWD88806.1"/>
    </source>
</evidence>
<comment type="caution">
    <text evidence="1">The sequence shown here is derived from an EMBL/GenBank/DDBJ whole genome shotgun (WGS) entry which is preliminary data.</text>
</comment>
<gene>
    <name evidence="1" type="ORF">DC078_10520</name>
</gene>
<proteinExistence type="predicted"/>
<dbReference type="RefSeq" id="WP_109202480.1">
    <property type="nucleotide sequence ID" value="NZ_QEWS01000007.1"/>
</dbReference>
<sequence length="76" mass="8341">MVISVHSSTSVFSTDKKARRAAGTDYFILIAIAYPPIGISNTLLPVIEDRQLPAHDQQKNVIVRSGSVQPLSNLHR</sequence>
<accession>A0ABX5KXH7</accession>
<protein>
    <submittedName>
        <fullName evidence="1">Uncharacterized protein</fullName>
    </submittedName>
</protein>
<name>A0ABX5KXH7_9GAMM</name>
<organism evidence="1 2">
    <name type="scientific">Ignatzschineria cameli</name>
    <dbReference type="NCBI Taxonomy" id="2182793"/>
    <lineage>
        <taxon>Bacteria</taxon>
        <taxon>Pseudomonadati</taxon>
        <taxon>Pseudomonadota</taxon>
        <taxon>Gammaproteobacteria</taxon>
        <taxon>Cardiobacteriales</taxon>
        <taxon>Ignatzschineriaceae</taxon>
        <taxon>Ignatzschineria</taxon>
    </lineage>
</organism>